<name>A0A2P1JUN1_9CAUD</name>
<reference evidence="2" key="1">
    <citation type="submission" date="2018-02" db="EMBL/GenBank/DDBJ databases">
        <authorList>
            <person name="Cohen D.B."/>
            <person name="Kent A.D."/>
        </authorList>
    </citation>
    <scope>NUCLEOTIDE SEQUENCE [LARGE SCALE GENOMIC DNA]</scope>
</reference>
<keyword evidence="2" id="KW-1185">Reference proteome</keyword>
<organism evidence="1 2">
    <name type="scientific">Bacillus phage Anath</name>
    <dbReference type="NCBI Taxonomy" id="2108114"/>
    <lineage>
        <taxon>Viruses</taxon>
        <taxon>Duplodnaviria</taxon>
        <taxon>Heunggongvirae</taxon>
        <taxon>Uroviricota</taxon>
        <taxon>Caudoviricetes</taxon>
        <taxon>Ehrlichviridae</taxon>
        <taxon>Anathvirus</taxon>
        <taxon>Anathvirus anath</taxon>
    </lineage>
</organism>
<evidence type="ECO:0000313" key="1">
    <source>
        <dbReference type="EMBL" id="AVO23061.1"/>
    </source>
</evidence>
<protein>
    <submittedName>
        <fullName evidence="1">Uncharacterized protein</fullName>
    </submittedName>
</protein>
<dbReference type="Proteomes" id="UP000241367">
    <property type="component" value="Segment"/>
</dbReference>
<accession>A0A2P1JUN1</accession>
<dbReference type="EMBL" id="MG983742">
    <property type="protein sequence ID" value="AVO23061.1"/>
    <property type="molecule type" value="Genomic_DNA"/>
</dbReference>
<proteinExistence type="predicted"/>
<sequence>MWLLVIRRNDGTTRHIDAQLSLWRQQPLRSKMSQYLGKDAFSKGYIELYNHETGQGFYIRTKEELNNL</sequence>
<evidence type="ECO:0000313" key="2">
    <source>
        <dbReference type="Proteomes" id="UP000241367"/>
    </source>
</evidence>